<feature type="compositionally biased region" description="Polar residues" evidence="1">
    <location>
        <begin position="163"/>
        <end position="172"/>
    </location>
</feature>
<organism evidence="2 3">
    <name type="scientific">Pelobates cultripes</name>
    <name type="common">Western spadefoot toad</name>
    <dbReference type="NCBI Taxonomy" id="61616"/>
    <lineage>
        <taxon>Eukaryota</taxon>
        <taxon>Metazoa</taxon>
        <taxon>Chordata</taxon>
        <taxon>Craniata</taxon>
        <taxon>Vertebrata</taxon>
        <taxon>Euteleostomi</taxon>
        <taxon>Amphibia</taxon>
        <taxon>Batrachia</taxon>
        <taxon>Anura</taxon>
        <taxon>Pelobatoidea</taxon>
        <taxon>Pelobatidae</taxon>
        <taxon>Pelobates</taxon>
    </lineage>
</organism>
<accession>A0AAD1SDK0</accession>
<keyword evidence="3" id="KW-1185">Reference proteome</keyword>
<name>A0AAD1SDK0_PELCU</name>
<proteinExistence type="predicted"/>
<dbReference type="Proteomes" id="UP001295444">
    <property type="component" value="Chromosome 05"/>
</dbReference>
<reference evidence="2" key="1">
    <citation type="submission" date="2022-03" db="EMBL/GenBank/DDBJ databases">
        <authorList>
            <person name="Alioto T."/>
            <person name="Alioto T."/>
            <person name="Gomez Garrido J."/>
        </authorList>
    </citation>
    <scope>NUCLEOTIDE SEQUENCE</scope>
</reference>
<feature type="compositionally biased region" description="Polar residues" evidence="1">
    <location>
        <begin position="76"/>
        <end position="88"/>
    </location>
</feature>
<dbReference type="EMBL" id="OW240916">
    <property type="protein sequence ID" value="CAH2296209.1"/>
    <property type="molecule type" value="Genomic_DNA"/>
</dbReference>
<sequence length="234" mass="26235">MTDAMWAEARETKNLPAANNIASRHILIRSMPLQNTSTHHDAQTRRLPSQLQRKNVAPQHVQAQSGGVDWRHSEPDSSTQQKPLTPSKRQLTLRLQQEAGLSNKVQHYAPGITGADKAPNDILSKIDRHFSNLWLKLERLILQPALPHEAAYLPKRSPLKHTSPATRKLTGQRNRRRTVPSLKMALKSSKCTQARPQLQPGEPSSNIHKTRAPTHKLTCSTTPHSGTTWYPLLA</sequence>
<evidence type="ECO:0000313" key="3">
    <source>
        <dbReference type="Proteomes" id="UP001295444"/>
    </source>
</evidence>
<feature type="compositionally biased region" description="Polar residues" evidence="1">
    <location>
        <begin position="189"/>
        <end position="207"/>
    </location>
</feature>
<evidence type="ECO:0000256" key="1">
    <source>
        <dbReference type="SAM" id="MobiDB-lite"/>
    </source>
</evidence>
<dbReference type="AlphaFoldDB" id="A0AAD1SDK0"/>
<evidence type="ECO:0000313" key="2">
    <source>
        <dbReference type="EMBL" id="CAH2296209.1"/>
    </source>
</evidence>
<gene>
    <name evidence="2" type="ORF">PECUL_23A011628</name>
</gene>
<feature type="region of interest" description="Disordered" evidence="1">
    <location>
        <begin position="34"/>
        <end position="88"/>
    </location>
</feature>
<feature type="region of interest" description="Disordered" evidence="1">
    <location>
        <begin position="188"/>
        <end position="223"/>
    </location>
</feature>
<protein>
    <submittedName>
        <fullName evidence="2">Uncharacterized protein</fullName>
    </submittedName>
</protein>
<feature type="region of interest" description="Disordered" evidence="1">
    <location>
        <begin position="155"/>
        <end position="176"/>
    </location>
</feature>